<dbReference type="InterPro" id="IPR057619">
    <property type="entry name" value="PH_PHS1"/>
</dbReference>
<comment type="caution">
    <text evidence="2">The sequence shown here is derived from an EMBL/GenBank/DDBJ whole genome shotgun (WGS) entry which is preliminary data.</text>
</comment>
<protein>
    <recommendedName>
        <fullName evidence="1">Poor homologous synapsis 1 PH domain-containing protein</fullName>
    </recommendedName>
</protein>
<sequence length="305" mass="33807">MAGEGLATEQPPSSNEFSSVYGRWDVQYARFVVFPSSPHAPHPSLVPHSAKTRKARRGGKWISTSPYTSASASLKLLAVRDGDLIDLILVVSIGSKTLEEHYISRLQYAWPQVSCISGFPSRGTRSVFFSYKDGAGQIQKFGLRFLTVYEIEKFMTDLKESLDDVKSIPLLLCPPVASGISSQSEFIPTDEASHRIIKERTPSTSEGTYEIQASKSYGVSQDSNPPQDMRLQREVEEVLSSFPPSFTSFLKSCGPAIDEQAQQTASQDLDLKAQITKYMEDSSFQDMLLKVEKVINEVGDFSILL</sequence>
<reference evidence="2 3" key="1">
    <citation type="submission" date="2018-06" db="EMBL/GenBank/DDBJ databases">
        <title>The Genome of Cuscuta australis (Dodder) Provides Insight into the Evolution of Plant Parasitism.</title>
        <authorList>
            <person name="Liu H."/>
        </authorList>
    </citation>
    <scope>NUCLEOTIDE SEQUENCE [LARGE SCALE GENOMIC DNA]</scope>
    <source>
        <strain evidence="3">cv. Yunnan</strain>
        <tissue evidence="2">Vines</tissue>
    </source>
</reference>
<dbReference type="EMBL" id="NQVE01000027">
    <property type="protein sequence ID" value="RAL53300.1"/>
    <property type="molecule type" value="Genomic_DNA"/>
</dbReference>
<proteinExistence type="predicted"/>
<evidence type="ECO:0000313" key="2">
    <source>
        <dbReference type="EMBL" id="RAL53300.1"/>
    </source>
</evidence>
<keyword evidence="3" id="KW-1185">Reference proteome</keyword>
<name>A0A328E6W0_9ASTE</name>
<dbReference type="AlphaFoldDB" id="A0A328E6W0"/>
<organism evidence="2 3">
    <name type="scientific">Cuscuta australis</name>
    <dbReference type="NCBI Taxonomy" id="267555"/>
    <lineage>
        <taxon>Eukaryota</taxon>
        <taxon>Viridiplantae</taxon>
        <taxon>Streptophyta</taxon>
        <taxon>Embryophyta</taxon>
        <taxon>Tracheophyta</taxon>
        <taxon>Spermatophyta</taxon>
        <taxon>Magnoliopsida</taxon>
        <taxon>eudicotyledons</taxon>
        <taxon>Gunneridae</taxon>
        <taxon>Pentapetalae</taxon>
        <taxon>asterids</taxon>
        <taxon>lamiids</taxon>
        <taxon>Solanales</taxon>
        <taxon>Convolvulaceae</taxon>
        <taxon>Cuscuteae</taxon>
        <taxon>Cuscuta</taxon>
        <taxon>Cuscuta subgen. Grammica</taxon>
        <taxon>Cuscuta sect. Cleistogrammica</taxon>
    </lineage>
</organism>
<evidence type="ECO:0000259" key="1">
    <source>
        <dbReference type="Pfam" id="PF25349"/>
    </source>
</evidence>
<accession>A0A328E6W0</accession>
<evidence type="ECO:0000313" key="3">
    <source>
        <dbReference type="Proteomes" id="UP000249390"/>
    </source>
</evidence>
<feature type="domain" description="Poor homologous synapsis 1 PH" evidence="1">
    <location>
        <begin position="23"/>
        <end position="168"/>
    </location>
</feature>
<dbReference type="Proteomes" id="UP000249390">
    <property type="component" value="Unassembled WGS sequence"/>
</dbReference>
<gene>
    <name evidence="2" type="ORF">DM860_006972</name>
</gene>
<dbReference type="Pfam" id="PF25349">
    <property type="entry name" value="PH_PHS1"/>
    <property type="match status" value="1"/>
</dbReference>